<name>A0ACC0PJJ4_RHOML</name>
<evidence type="ECO:0000313" key="2">
    <source>
        <dbReference type="Proteomes" id="UP001062846"/>
    </source>
</evidence>
<gene>
    <name evidence="1" type="ORF">RHMOL_Rhmol03G0287000</name>
</gene>
<protein>
    <submittedName>
        <fullName evidence="1">Uncharacterized protein</fullName>
    </submittedName>
</protein>
<sequence>MAETGSGGGNGSGGGIDQSRVDENKVEEPPIDDQPIMGASPSSGATVSGVDRGGDGHAAEVGGGDERRAPVDLVRMPVDDPLVDPHVSHLDPRSSVEGSVITGMGSLGAGASDSGGSGGADDGLGQPPRDPASAPMVEDESVLVPRPDHIERVEFVPPAGSSSHEPIMSSSLAEFVGSDRLARLMREAPQVVKAVMTAREERGLPERVRALVDAAEFGLFIETLAALKSDHALLTALAERWWDTSNSFHFLIGEMTVTPTDFATITGLRVGGDPIPFDSGIYTDAAALAWFLGEDTHFRAGGGADGEGLSVVLVWGYVVPEQAVHGALVLPAGPPRPAHGFSVQLGRSRLGYMLCVHGRVLTVSEGDNWLLEDMGAVGLRGAEDVPSGEQVDWDPWTSAEAEPEYVARSRAVIASRVLLESACGWQWYLGDRVTRQSLELQEFLVPGPLPSHALHADKYTLAEL</sequence>
<evidence type="ECO:0000313" key="1">
    <source>
        <dbReference type="EMBL" id="KAI8565766.1"/>
    </source>
</evidence>
<reference evidence="1" key="1">
    <citation type="submission" date="2022-02" db="EMBL/GenBank/DDBJ databases">
        <title>Plant Genome Project.</title>
        <authorList>
            <person name="Zhang R.-G."/>
        </authorList>
    </citation>
    <scope>NUCLEOTIDE SEQUENCE</scope>
    <source>
        <strain evidence="1">AT1</strain>
    </source>
</reference>
<proteinExistence type="predicted"/>
<keyword evidence="2" id="KW-1185">Reference proteome</keyword>
<accession>A0ACC0PJJ4</accession>
<organism evidence="1 2">
    <name type="scientific">Rhododendron molle</name>
    <name type="common">Chinese azalea</name>
    <name type="synonym">Azalea mollis</name>
    <dbReference type="NCBI Taxonomy" id="49168"/>
    <lineage>
        <taxon>Eukaryota</taxon>
        <taxon>Viridiplantae</taxon>
        <taxon>Streptophyta</taxon>
        <taxon>Embryophyta</taxon>
        <taxon>Tracheophyta</taxon>
        <taxon>Spermatophyta</taxon>
        <taxon>Magnoliopsida</taxon>
        <taxon>eudicotyledons</taxon>
        <taxon>Gunneridae</taxon>
        <taxon>Pentapetalae</taxon>
        <taxon>asterids</taxon>
        <taxon>Ericales</taxon>
        <taxon>Ericaceae</taxon>
        <taxon>Ericoideae</taxon>
        <taxon>Rhodoreae</taxon>
        <taxon>Rhododendron</taxon>
    </lineage>
</organism>
<dbReference type="Proteomes" id="UP001062846">
    <property type="component" value="Chromosome 3"/>
</dbReference>
<comment type="caution">
    <text evidence="1">The sequence shown here is derived from an EMBL/GenBank/DDBJ whole genome shotgun (WGS) entry which is preliminary data.</text>
</comment>
<dbReference type="EMBL" id="CM046390">
    <property type="protein sequence ID" value="KAI8565766.1"/>
    <property type="molecule type" value="Genomic_DNA"/>
</dbReference>